<protein>
    <recommendedName>
        <fullName evidence="6">Galactose oxidase</fullName>
    </recommendedName>
</protein>
<dbReference type="InterPro" id="IPR011043">
    <property type="entry name" value="Gal_Oxase/kelch_b-propeller"/>
</dbReference>
<feature type="compositionally biased region" description="Polar residues" evidence="3">
    <location>
        <begin position="1"/>
        <end position="18"/>
    </location>
</feature>
<dbReference type="AlphaFoldDB" id="A0AAW1NUT1"/>
<sequence>MSSSSLAWQEVATTQEQRPTLPRSGHCAARLPPSHSSDVIIFGGYTEDDQKKREACNDAWTFSLESKSWTTVQYSGDLIPRVRLASQCVVVDNKLWVIGGWDPGHKQDGGDILSDVWTLDLNTYAWTEIKLQGESLEAISRFQAVAVGQKIFIHTHRSLQDILILDTATSPPTLTKQPVTGSNTPSSRGLHSLTAIGNKLWLYGGAPKSGSMLGDLWALDLSTLEWREIRDGEKPHVRCSQAAAAVGDELVMFGGAYYRDDGPGLAPLGDLWTFDTNDSERGWKELQTAAQPTPRNAGIMVAVDGVLVLQGGWLAFQETYDDTWILDYDST</sequence>
<evidence type="ECO:0008006" key="6">
    <source>
        <dbReference type="Google" id="ProtNLM"/>
    </source>
</evidence>
<dbReference type="SUPFAM" id="SSF50965">
    <property type="entry name" value="Galactose oxidase, central domain"/>
    <property type="match status" value="2"/>
</dbReference>
<keyword evidence="2" id="KW-0677">Repeat</keyword>
<dbReference type="Gene3D" id="2.120.10.80">
    <property type="entry name" value="Kelch-type beta propeller"/>
    <property type="match status" value="2"/>
</dbReference>
<dbReference type="Pfam" id="PF24681">
    <property type="entry name" value="Kelch_KLHDC2_KLHL20_DRC7"/>
    <property type="match status" value="1"/>
</dbReference>
<comment type="caution">
    <text evidence="4">The sequence shown here is derived from an EMBL/GenBank/DDBJ whole genome shotgun (WGS) entry which is preliminary data.</text>
</comment>
<feature type="region of interest" description="Disordered" evidence="3">
    <location>
        <begin position="1"/>
        <end position="29"/>
    </location>
</feature>
<reference evidence="4 5" key="1">
    <citation type="journal article" date="2024" name="Nat. Commun.">
        <title>Phylogenomics reveals the evolutionary origins of lichenization in chlorophyte algae.</title>
        <authorList>
            <person name="Puginier C."/>
            <person name="Libourel C."/>
            <person name="Otte J."/>
            <person name="Skaloud P."/>
            <person name="Haon M."/>
            <person name="Grisel S."/>
            <person name="Petersen M."/>
            <person name="Berrin J.G."/>
            <person name="Delaux P.M."/>
            <person name="Dal Grande F."/>
            <person name="Keller J."/>
        </authorList>
    </citation>
    <scope>NUCLEOTIDE SEQUENCE [LARGE SCALE GENOMIC DNA]</scope>
    <source>
        <strain evidence="4 5">SAG 2036</strain>
    </source>
</reference>
<evidence type="ECO:0000313" key="5">
    <source>
        <dbReference type="Proteomes" id="UP001465755"/>
    </source>
</evidence>
<dbReference type="PANTHER" id="PTHR46093">
    <property type="entry name" value="ACYL-COA-BINDING DOMAIN-CONTAINING PROTEIN 5"/>
    <property type="match status" value="1"/>
</dbReference>
<dbReference type="PANTHER" id="PTHR46093:SF18">
    <property type="entry name" value="FIBRONECTIN TYPE-III DOMAIN-CONTAINING PROTEIN"/>
    <property type="match status" value="1"/>
</dbReference>
<dbReference type="InterPro" id="IPR015915">
    <property type="entry name" value="Kelch-typ_b-propeller"/>
</dbReference>
<keyword evidence="5" id="KW-1185">Reference proteome</keyword>
<accession>A0AAW1NUT1</accession>
<name>A0AAW1NUT1_9CHLO</name>
<dbReference type="Proteomes" id="UP001465755">
    <property type="component" value="Unassembled WGS sequence"/>
</dbReference>
<evidence type="ECO:0000256" key="1">
    <source>
        <dbReference type="ARBA" id="ARBA00022441"/>
    </source>
</evidence>
<keyword evidence="1" id="KW-0880">Kelch repeat</keyword>
<organism evidence="4 5">
    <name type="scientific">Symbiochloris irregularis</name>
    <dbReference type="NCBI Taxonomy" id="706552"/>
    <lineage>
        <taxon>Eukaryota</taxon>
        <taxon>Viridiplantae</taxon>
        <taxon>Chlorophyta</taxon>
        <taxon>core chlorophytes</taxon>
        <taxon>Trebouxiophyceae</taxon>
        <taxon>Trebouxiales</taxon>
        <taxon>Trebouxiaceae</taxon>
        <taxon>Symbiochloris</taxon>
    </lineage>
</organism>
<evidence type="ECO:0000256" key="2">
    <source>
        <dbReference type="ARBA" id="ARBA00022737"/>
    </source>
</evidence>
<gene>
    <name evidence="4" type="ORF">WJX73_007394</name>
</gene>
<proteinExistence type="predicted"/>
<evidence type="ECO:0000313" key="4">
    <source>
        <dbReference type="EMBL" id="KAK9794608.1"/>
    </source>
</evidence>
<evidence type="ECO:0000256" key="3">
    <source>
        <dbReference type="SAM" id="MobiDB-lite"/>
    </source>
</evidence>
<dbReference type="EMBL" id="JALJOQ010000137">
    <property type="protein sequence ID" value="KAK9794608.1"/>
    <property type="molecule type" value="Genomic_DNA"/>
</dbReference>